<keyword evidence="3" id="KW-1185">Reference proteome</keyword>
<gene>
    <name evidence="2" type="ORF">GCM10023315_29110</name>
</gene>
<dbReference type="Gene3D" id="3.90.550.10">
    <property type="entry name" value="Spore Coat Polysaccharide Biosynthesis Protein SpsA, Chain A"/>
    <property type="match status" value="1"/>
</dbReference>
<dbReference type="RefSeq" id="WP_345170202.1">
    <property type="nucleotide sequence ID" value="NZ_BAABJK010000011.1"/>
</dbReference>
<name>A0ABP9HRN9_9FLAO</name>
<accession>A0ABP9HRN9</accession>
<protein>
    <recommendedName>
        <fullName evidence="1">Glycosyltransferase 2-like domain-containing protein</fullName>
    </recommendedName>
</protein>
<dbReference type="PANTHER" id="PTHR22916">
    <property type="entry name" value="GLYCOSYLTRANSFERASE"/>
    <property type="match status" value="1"/>
</dbReference>
<dbReference type="PANTHER" id="PTHR22916:SF3">
    <property type="entry name" value="UDP-GLCNAC:BETAGAL BETA-1,3-N-ACETYLGLUCOSAMINYLTRANSFERASE-LIKE PROTEIN 1"/>
    <property type="match status" value="1"/>
</dbReference>
<sequence length="318" mass="36353">MIDLNKNNPLVSVCIPMYNAGLYIVETLQKLNDQTYDNIEVIIVDDNSSDHSVEIVSSFLNDTVKLFHNPKKGANAARNYAFEKSSGAYIKFMDADDYCSSRLIEKQVDILQKKGTATSFVFSPLKMLFPNGDMVAPPRAIDKDYEPAIGLLIDIWNGGGFNCPLCHLMPRTLVSRVGGWNENILKNQDGEYFARMYNIADKALSLTDEYVVWRKTGVGISSKLSVKAIESVLNTFDIIIGIILKYNNDSHHKEICEQYVGLFVYENYIYDTNLYDKVSVIFNKYDLSFKLPDRKLLSFFRKFLGWKRSVKLMNKYNL</sequence>
<dbReference type="InterPro" id="IPR001173">
    <property type="entry name" value="Glyco_trans_2-like"/>
</dbReference>
<feature type="domain" description="Glycosyltransferase 2-like" evidence="1">
    <location>
        <begin position="12"/>
        <end position="117"/>
    </location>
</feature>
<reference evidence="3" key="1">
    <citation type="journal article" date="2019" name="Int. J. Syst. Evol. Microbiol.">
        <title>The Global Catalogue of Microorganisms (GCM) 10K type strain sequencing project: providing services to taxonomists for standard genome sequencing and annotation.</title>
        <authorList>
            <consortium name="The Broad Institute Genomics Platform"/>
            <consortium name="The Broad Institute Genome Sequencing Center for Infectious Disease"/>
            <person name="Wu L."/>
            <person name="Ma J."/>
        </authorList>
    </citation>
    <scope>NUCLEOTIDE SEQUENCE [LARGE SCALE GENOMIC DNA]</scope>
    <source>
        <strain evidence="3">JCM 18287</strain>
    </source>
</reference>
<dbReference type="Pfam" id="PF00535">
    <property type="entry name" value="Glycos_transf_2"/>
    <property type="match status" value="1"/>
</dbReference>
<evidence type="ECO:0000313" key="3">
    <source>
        <dbReference type="Proteomes" id="UP001501692"/>
    </source>
</evidence>
<evidence type="ECO:0000313" key="2">
    <source>
        <dbReference type="EMBL" id="GAA4976492.1"/>
    </source>
</evidence>
<dbReference type="InterPro" id="IPR029044">
    <property type="entry name" value="Nucleotide-diphossugar_trans"/>
</dbReference>
<comment type="caution">
    <text evidence="2">The sequence shown here is derived from an EMBL/GenBank/DDBJ whole genome shotgun (WGS) entry which is preliminary data.</text>
</comment>
<dbReference type="EMBL" id="BAABJK010000011">
    <property type="protein sequence ID" value="GAA4976492.1"/>
    <property type="molecule type" value="Genomic_DNA"/>
</dbReference>
<organism evidence="2 3">
    <name type="scientific">Algibacter aquimarinus</name>
    <dbReference type="NCBI Taxonomy" id="1136748"/>
    <lineage>
        <taxon>Bacteria</taxon>
        <taxon>Pseudomonadati</taxon>
        <taxon>Bacteroidota</taxon>
        <taxon>Flavobacteriia</taxon>
        <taxon>Flavobacteriales</taxon>
        <taxon>Flavobacteriaceae</taxon>
        <taxon>Algibacter</taxon>
    </lineage>
</organism>
<proteinExistence type="predicted"/>
<dbReference type="CDD" id="cd00761">
    <property type="entry name" value="Glyco_tranf_GTA_type"/>
    <property type="match status" value="1"/>
</dbReference>
<evidence type="ECO:0000259" key="1">
    <source>
        <dbReference type="Pfam" id="PF00535"/>
    </source>
</evidence>
<dbReference type="Proteomes" id="UP001501692">
    <property type="component" value="Unassembled WGS sequence"/>
</dbReference>
<dbReference type="SUPFAM" id="SSF53448">
    <property type="entry name" value="Nucleotide-diphospho-sugar transferases"/>
    <property type="match status" value="1"/>
</dbReference>